<evidence type="ECO:0000313" key="4">
    <source>
        <dbReference type="Proteomes" id="UP000199445"/>
    </source>
</evidence>
<evidence type="ECO:0000259" key="2">
    <source>
        <dbReference type="Pfam" id="PF22818"/>
    </source>
</evidence>
<dbReference type="InterPro" id="IPR054545">
    <property type="entry name" value="ApeI-like"/>
</dbReference>
<dbReference type="AlphaFoldDB" id="A0A1I3WP18"/>
<accession>A0A1I3WP18</accession>
<protein>
    <recommendedName>
        <fullName evidence="2">ApeI dehydratase-like domain-containing protein</fullName>
    </recommendedName>
</protein>
<reference evidence="3 4" key="1">
    <citation type="submission" date="2016-10" db="EMBL/GenBank/DDBJ databases">
        <authorList>
            <person name="de Groot N.N."/>
        </authorList>
    </citation>
    <scope>NUCLEOTIDE SEQUENCE [LARGE SCALE GENOMIC DNA]</scope>
    <source>
        <strain evidence="3 4">IBRC-M 10445</strain>
    </source>
</reference>
<gene>
    <name evidence="3" type="ORF">SAMN05216429_11073</name>
</gene>
<keyword evidence="4" id="KW-1185">Reference proteome</keyword>
<organism evidence="3 4">
    <name type="scientific">Marinobacter persicus</name>
    <dbReference type="NCBI Taxonomy" id="930118"/>
    <lineage>
        <taxon>Bacteria</taxon>
        <taxon>Pseudomonadati</taxon>
        <taxon>Pseudomonadota</taxon>
        <taxon>Gammaproteobacteria</taxon>
        <taxon>Pseudomonadales</taxon>
        <taxon>Marinobacteraceae</taxon>
        <taxon>Marinobacter</taxon>
    </lineage>
</organism>
<dbReference type="EMBL" id="FOSC01000010">
    <property type="protein sequence ID" value="SFK09424.1"/>
    <property type="molecule type" value="Genomic_DNA"/>
</dbReference>
<dbReference type="Gene3D" id="3.10.129.10">
    <property type="entry name" value="Hotdog Thioesterase"/>
    <property type="match status" value="2"/>
</dbReference>
<name>A0A1I3WP18_9GAMM</name>
<feature type="region of interest" description="Disordered" evidence="1">
    <location>
        <begin position="94"/>
        <end position="117"/>
    </location>
</feature>
<dbReference type="Pfam" id="PF22817">
    <property type="entry name" value="ApeP-like"/>
    <property type="match status" value="1"/>
</dbReference>
<dbReference type="Proteomes" id="UP000199445">
    <property type="component" value="Unassembled WGS sequence"/>
</dbReference>
<evidence type="ECO:0000256" key="1">
    <source>
        <dbReference type="SAM" id="MobiDB-lite"/>
    </source>
</evidence>
<dbReference type="RefSeq" id="WP_143072217.1">
    <property type="nucleotide sequence ID" value="NZ_BMYN01000006.1"/>
</dbReference>
<feature type="domain" description="ApeI dehydratase-like" evidence="2">
    <location>
        <begin position="2"/>
        <end position="89"/>
    </location>
</feature>
<dbReference type="OrthoDB" id="9812842at2"/>
<sequence>MQFSVEISPEHPALPGHFPGMPVVPAVILIERLADQLERLTGREVNSIRQLRLLGPALPGQRLDVMVNEKSAGSWRVTCTSDGKPVAKGVFATDAPEPERAEPARPDSPGFQSASGAYQHLPHAGAMQLVDQIAFRDDGAETRLDLDDRHPLASGQSVAAWMMLEYAAQLMACRKILQGGEPMHKAMIVLVRSLDRYTSGLSAGDRVTIRVLEGVAQPGAVQCGFRAISEGRMVASGEFTVVSQG</sequence>
<dbReference type="InterPro" id="IPR016776">
    <property type="entry name" value="ApeP-like_dehydratase"/>
</dbReference>
<evidence type="ECO:0000313" key="3">
    <source>
        <dbReference type="EMBL" id="SFK09424.1"/>
    </source>
</evidence>
<dbReference type="SUPFAM" id="SSF54637">
    <property type="entry name" value="Thioesterase/thiol ester dehydrase-isomerase"/>
    <property type="match status" value="2"/>
</dbReference>
<dbReference type="Pfam" id="PF22818">
    <property type="entry name" value="ApeI-like"/>
    <property type="match status" value="1"/>
</dbReference>
<proteinExistence type="predicted"/>
<dbReference type="InterPro" id="IPR029069">
    <property type="entry name" value="HotDog_dom_sf"/>
</dbReference>